<dbReference type="Pfam" id="PF00732">
    <property type="entry name" value="GMC_oxred_N"/>
    <property type="match status" value="1"/>
</dbReference>
<feature type="domain" description="Glucose-methanol-choline oxidoreductase N-terminal" evidence="4">
    <location>
        <begin position="136"/>
        <end position="159"/>
    </location>
</feature>
<comment type="similarity">
    <text evidence="1 3">Belongs to the GMC oxidoreductase family.</text>
</comment>
<dbReference type="Gene3D" id="3.50.50.60">
    <property type="entry name" value="FAD/NAD(P)-binding domain"/>
    <property type="match status" value="1"/>
</dbReference>
<evidence type="ECO:0000259" key="5">
    <source>
        <dbReference type="PROSITE" id="PS00624"/>
    </source>
</evidence>
<keyword evidence="2 3" id="KW-0274">FAD</keyword>
<dbReference type="PANTHER" id="PTHR11552">
    <property type="entry name" value="GLUCOSE-METHANOL-CHOLINE GMC OXIDOREDUCTASE"/>
    <property type="match status" value="1"/>
</dbReference>
<dbReference type="InterPro" id="IPR036188">
    <property type="entry name" value="FAD/NAD-bd_sf"/>
</dbReference>
<name>A0A8S1D1M5_9INSE</name>
<feature type="domain" description="Glucose-methanol-choline oxidoreductase N-terminal" evidence="5">
    <location>
        <begin position="312"/>
        <end position="326"/>
    </location>
</feature>
<evidence type="ECO:0000256" key="1">
    <source>
        <dbReference type="ARBA" id="ARBA00010790"/>
    </source>
</evidence>
<dbReference type="SUPFAM" id="SSF51905">
    <property type="entry name" value="FAD/NAD(P)-binding domain"/>
    <property type="match status" value="1"/>
</dbReference>
<dbReference type="PROSITE" id="PS00624">
    <property type="entry name" value="GMC_OXRED_2"/>
    <property type="match status" value="1"/>
</dbReference>
<dbReference type="PIRSF" id="PIRSF000137">
    <property type="entry name" value="Alcohol_oxidase"/>
    <property type="match status" value="1"/>
</dbReference>
<protein>
    <recommendedName>
        <fullName evidence="4 5">Glucose-methanol-choline oxidoreductase N-terminal domain-containing protein</fullName>
    </recommendedName>
</protein>
<dbReference type="EMBL" id="CADEPI010000095">
    <property type="protein sequence ID" value="CAB3374225.1"/>
    <property type="molecule type" value="Genomic_DNA"/>
</dbReference>
<dbReference type="InterPro" id="IPR007867">
    <property type="entry name" value="GMC_OxRtase_C"/>
</dbReference>
<sequence length="609" mass="68218">MVFAVSVVVGAIKTATALVGGAFWFLPTFMLAFAYYNYELFDPENRVINQQQLRTEYDFIVVGGGSAGSVVASRLSEVPEWNVLLLEAGGDETELSDVPILSLYLHKSKFDWRYLTQPTDSACLAMEGHRCSWTRGKVLGGSSVLNTMLYIRGNKRDFDEWAVQGNPGWSYEEVMPYFLKSEDQRNPYLARSKYHATGGPMTVQDSPFNTPLSVAFIQAAQEMGYDHLDINGKQQTGFANFQYNMRRGSRCSMAKAFLRPVRLRKNLHVALWSHATKVLIDQQTHRAYGVQFLRNGHIQTALARKEVILTAGAINSPQLLLLSGIGHKEHDHIAMGGLVFKIDKPVSLVMSRTVNINSAMRYAFYGDGPLTSSIGIETVGFINTKYQNVTEDWPDVEFMMTSASTPSDGGLQTRVAHGIREDYYQEVYREISNQDVFGIFPMIMRPKSTGFIRLKSKNPKDYPLMYHNYLTHPDDIKVLVEGVKAAVAVGETQTMRRFGARFYRKAVPGCEKVPLYTDAYWECALRRYTLSIYHYSGTAKMGPAHDPAAVVDARLRVYGVPGLRVIDASIMPTITSGNIHAPVVMIGEKGADMIKEDWGIAINYTAWHP</sequence>
<accession>A0A8S1D1M5</accession>
<dbReference type="InterPro" id="IPR000172">
    <property type="entry name" value="GMC_OxRdtase_N"/>
</dbReference>
<keyword evidence="7" id="KW-1185">Reference proteome</keyword>
<comment type="cofactor">
    <cofactor evidence="2">
        <name>FAD</name>
        <dbReference type="ChEBI" id="CHEBI:57692"/>
    </cofactor>
</comment>
<evidence type="ECO:0000256" key="2">
    <source>
        <dbReference type="PIRSR" id="PIRSR000137-2"/>
    </source>
</evidence>
<organism evidence="6 7">
    <name type="scientific">Cloeon dipterum</name>
    <dbReference type="NCBI Taxonomy" id="197152"/>
    <lineage>
        <taxon>Eukaryota</taxon>
        <taxon>Metazoa</taxon>
        <taxon>Ecdysozoa</taxon>
        <taxon>Arthropoda</taxon>
        <taxon>Hexapoda</taxon>
        <taxon>Insecta</taxon>
        <taxon>Pterygota</taxon>
        <taxon>Palaeoptera</taxon>
        <taxon>Ephemeroptera</taxon>
        <taxon>Pisciforma</taxon>
        <taxon>Baetidae</taxon>
        <taxon>Cloeon</taxon>
    </lineage>
</organism>
<comment type="caution">
    <text evidence="6">The sequence shown here is derived from an EMBL/GenBank/DDBJ whole genome shotgun (WGS) entry which is preliminary data.</text>
</comment>
<reference evidence="6 7" key="1">
    <citation type="submission" date="2020-04" db="EMBL/GenBank/DDBJ databases">
        <authorList>
            <person name="Alioto T."/>
            <person name="Alioto T."/>
            <person name="Gomez Garrido J."/>
        </authorList>
    </citation>
    <scope>NUCLEOTIDE SEQUENCE [LARGE SCALE GENOMIC DNA]</scope>
</reference>
<dbReference type="PROSITE" id="PS00623">
    <property type="entry name" value="GMC_OXRED_1"/>
    <property type="match status" value="1"/>
</dbReference>
<dbReference type="OrthoDB" id="269227at2759"/>
<dbReference type="PANTHER" id="PTHR11552:SF154">
    <property type="entry name" value="FI04917P"/>
    <property type="match status" value="1"/>
</dbReference>
<dbReference type="Proteomes" id="UP000494165">
    <property type="component" value="Unassembled WGS sequence"/>
</dbReference>
<evidence type="ECO:0000256" key="3">
    <source>
        <dbReference type="RuleBase" id="RU003968"/>
    </source>
</evidence>
<dbReference type="GO" id="GO:0050660">
    <property type="term" value="F:flavin adenine dinucleotide binding"/>
    <property type="evidence" value="ECO:0007669"/>
    <property type="project" value="InterPro"/>
</dbReference>
<dbReference type="InterPro" id="IPR012132">
    <property type="entry name" value="GMC_OxRdtase"/>
</dbReference>
<dbReference type="AlphaFoldDB" id="A0A8S1D1M5"/>
<evidence type="ECO:0000313" key="7">
    <source>
        <dbReference type="Proteomes" id="UP000494165"/>
    </source>
</evidence>
<dbReference type="Pfam" id="PF05199">
    <property type="entry name" value="GMC_oxred_C"/>
    <property type="match status" value="1"/>
</dbReference>
<dbReference type="Gene3D" id="3.30.560.10">
    <property type="entry name" value="Glucose Oxidase, domain 3"/>
    <property type="match status" value="1"/>
</dbReference>
<dbReference type="SUPFAM" id="SSF54373">
    <property type="entry name" value="FAD-linked reductases, C-terminal domain"/>
    <property type="match status" value="1"/>
</dbReference>
<proteinExistence type="inferred from homology"/>
<evidence type="ECO:0000259" key="4">
    <source>
        <dbReference type="PROSITE" id="PS00623"/>
    </source>
</evidence>
<keyword evidence="3" id="KW-0285">Flavoprotein</keyword>
<feature type="binding site" evidence="2">
    <location>
        <position position="138"/>
    </location>
    <ligand>
        <name>FAD</name>
        <dbReference type="ChEBI" id="CHEBI:57692"/>
    </ligand>
</feature>
<evidence type="ECO:0000313" key="6">
    <source>
        <dbReference type="EMBL" id="CAB3374225.1"/>
    </source>
</evidence>
<gene>
    <name evidence="6" type="ORF">CLODIP_2_CD10772</name>
</gene>
<dbReference type="GO" id="GO:0016614">
    <property type="term" value="F:oxidoreductase activity, acting on CH-OH group of donors"/>
    <property type="evidence" value="ECO:0007669"/>
    <property type="project" value="InterPro"/>
</dbReference>